<sequence length="221" mass="22458">MGGVTESAYVSMTSYIASRPVAEPIGAGLARARTEAEENHLPVPGAAAGALLSTLAAAGQSTHGAVAVTPAAGVVGLHILKGLPDKATVTCIDPEAAHLASAKESFRLGGFAPSRARFLTARPLDVMGRLAPASYRLVFADVEPAELSAVVAVAWPLLAPGGTLVLAGSLLDGTVADATRRDRPTEAARAAQADVDKLAADDNAVVTHLPLDGGWTLVTKR</sequence>
<dbReference type="OrthoDB" id="4774874at2"/>
<accession>A0A1G9LST8</accession>
<dbReference type="EMBL" id="LT629700">
    <property type="protein sequence ID" value="SDL65028.1"/>
    <property type="molecule type" value="Genomic_DNA"/>
</dbReference>
<dbReference type="GO" id="GO:0032259">
    <property type="term" value="P:methylation"/>
    <property type="evidence" value="ECO:0007669"/>
    <property type="project" value="UniProtKB-KW"/>
</dbReference>
<gene>
    <name evidence="1" type="ORF">SAMN04488535_0293</name>
</gene>
<name>A0A1G9LST8_9CORY</name>
<dbReference type="AlphaFoldDB" id="A0A1G9LST8"/>
<protein>
    <submittedName>
        <fullName evidence="1">Predicted O-methyltransferase YrrM</fullName>
    </submittedName>
</protein>
<dbReference type="Proteomes" id="UP000199350">
    <property type="component" value="Chromosome I"/>
</dbReference>
<proteinExistence type="predicted"/>
<dbReference type="RefSeq" id="WP_092147816.1">
    <property type="nucleotide sequence ID" value="NZ_LT629700.1"/>
</dbReference>
<keyword evidence="2" id="KW-1185">Reference proteome</keyword>
<organism evidence="1 2">
    <name type="scientific">Corynebacterium mycetoides</name>
    <dbReference type="NCBI Taxonomy" id="38302"/>
    <lineage>
        <taxon>Bacteria</taxon>
        <taxon>Bacillati</taxon>
        <taxon>Actinomycetota</taxon>
        <taxon>Actinomycetes</taxon>
        <taxon>Mycobacteriales</taxon>
        <taxon>Corynebacteriaceae</taxon>
        <taxon>Corynebacterium</taxon>
    </lineage>
</organism>
<reference evidence="2" key="1">
    <citation type="submission" date="2016-10" db="EMBL/GenBank/DDBJ databases">
        <authorList>
            <person name="Varghese N."/>
            <person name="Submissions S."/>
        </authorList>
    </citation>
    <scope>NUCLEOTIDE SEQUENCE [LARGE SCALE GENOMIC DNA]</scope>
    <source>
        <strain evidence="2">DSM 20632</strain>
    </source>
</reference>
<dbReference type="Gene3D" id="3.40.50.150">
    <property type="entry name" value="Vaccinia Virus protein VP39"/>
    <property type="match status" value="1"/>
</dbReference>
<dbReference type="InterPro" id="IPR029063">
    <property type="entry name" value="SAM-dependent_MTases_sf"/>
</dbReference>
<evidence type="ECO:0000313" key="2">
    <source>
        <dbReference type="Proteomes" id="UP000199350"/>
    </source>
</evidence>
<dbReference type="STRING" id="38302.SAMN04488535_0293"/>
<dbReference type="GO" id="GO:0008168">
    <property type="term" value="F:methyltransferase activity"/>
    <property type="evidence" value="ECO:0007669"/>
    <property type="project" value="UniProtKB-KW"/>
</dbReference>
<dbReference type="SUPFAM" id="SSF53335">
    <property type="entry name" value="S-adenosyl-L-methionine-dependent methyltransferases"/>
    <property type="match status" value="1"/>
</dbReference>
<keyword evidence="1" id="KW-0808">Transferase</keyword>
<evidence type="ECO:0000313" key="1">
    <source>
        <dbReference type="EMBL" id="SDL65028.1"/>
    </source>
</evidence>
<keyword evidence="1" id="KW-0489">Methyltransferase</keyword>